<dbReference type="GO" id="GO:0005634">
    <property type="term" value="C:nucleus"/>
    <property type="evidence" value="ECO:0007669"/>
    <property type="project" value="TreeGrafter"/>
</dbReference>
<dbReference type="GO" id="GO:0006298">
    <property type="term" value="P:mismatch repair"/>
    <property type="evidence" value="ECO:0007669"/>
    <property type="project" value="InterPro"/>
</dbReference>
<dbReference type="InterPro" id="IPR036678">
    <property type="entry name" value="MutS_con_dom_sf"/>
</dbReference>
<dbReference type="AlphaFoldDB" id="A0A5C3LCQ6"/>
<dbReference type="InterPro" id="IPR000432">
    <property type="entry name" value="DNA_mismatch_repair_MutS_C"/>
</dbReference>
<dbReference type="InterPro" id="IPR007696">
    <property type="entry name" value="DNA_mismatch_repair_MutS_core"/>
</dbReference>
<dbReference type="SUPFAM" id="SSF52540">
    <property type="entry name" value="P-loop containing nucleoside triphosphate hydrolases"/>
    <property type="match status" value="1"/>
</dbReference>
<dbReference type="InterPro" id="IPR016151">
    <property type="entry name" value="DNA_mismatch_repair_MutS_N"/>
</dbReference>
<feature type="compositionally biased region" description="Polar residues" evidence="7">
    <location>
        <begin position="72"/>
        <end position="88"/>
    </location>
</feature>
<evidence type="ECO:0000256" key="5">
    <source>
        <dbReference type="ARBA" id="ARBA00023125"/>
    </source>
</evidence>
<dbReference type="GO" id="GO:0140664">
    <property type="term" value="F:ATP-dependent DNA damage sensor activity"/>
    <property type="evidence" value="ECO:0007669"/>
    <property type="project" value="InterPro"/>
</dbReference>
<organism evidence="9 10">
    <name type="scientific">Coprinopsis marcescibilis</name>
    <name type="common">Agaric fungus</name>
    <name type="synonym">Psathyrella marcescibilis</name>
    <dbReference type="NCBI Taxonomy" id="230819"/>
    <lineage>
        <taxon>Eukaryota</taxon>
        <taxon>Fungi</taxon>
        <taxon>Dikarya</taxon>
        <taxon>Basidiomycota</taxon>
        <taxon>Agaricomycotina</taxon>
        <taxon>Agaricomycetes</taxon>
        <taxon>Agaricomycetidae</taxon>
        <taxon>Agaricales</taxon>
        <taxon>Agaricineae</taxon>
        <taxon>Psathyrellaceae</taxon>
        <taxon>Coprinopsis</taxon>
    </lineage>
</organism>
<evidence type="ECO:0000313" key="10">
    <source>
        <dbReference type="Proteomes" id="UP000307440"/>
    </source>
</evidence>
<evidence type="ECO:0000256" key="4">
    <source>
        <dbReference type="ARBA" id="ARBA00022840"/>
    </source>
</evidence>
<keyword evidence="2" id="KW-0547">Nucleotide-binding</keyword>
<dbReference type="PIRSF" id="PIRSF037677">
    <property type="entry name" value="DNA_mis_repair_Msh6"/>
    <property type="match status" value="1"/>
</dbReference>
<accession>A0A5C3LCQ6</accession>
<keyword evidence="6" id="KW-0234">DNA repair</keyword>
<dbReference type="InterPro" id="IPR045076">
    <property type="entry name" value="MutS"/>
</dbReference>
<comment type="similarity">
    <text evidence="1">Belongs to the DNA mismatch repair MutS family.</text>
</comment>
<evidence type="ECO:0000256" key="6">
    <source>
        <dbReference type="ARBA" id="ARBA00023204"/>
    </source>
</evidence>
<dbReference type="Gene3D" id="3.40.50.300">
    <property type="entry name" value="P-loop containing nucleotide triphosphate hydrolases"/>
    <property type="match status" value="1"/>
</dbReference>
<feature type="domain" description="DNA mismatch repair proteins mutS family" evidence="8">
    <location>
        <begin position="844"/>
        <end position="860"/>
    </location>
</feature>
<evidence type="ECO:0000313" key="9">
    <source>
        <dbReference type="EMBL" id="TFK30637.1"/>
    </source>
</evidence>
<dbReference type="InterPro" id="IPR007860">
    <property type="entry name" value="DNA_mmatch_repair_MutS_con_dom"/>
</dbReference>
<evidence type="ECO:0000256" key="1">
    <source>
        <dbReference type="ARBA" id="ARBA00006271"/>
    </source>
</evidence>
<dbReference type="Pfam" id="PF00488">
    <property type="entry name" value="MutS_V"/>
    <property type="match status" value="1"/>
</dbReference>
<dbReference type="InterPro" id="IPR017261">
    <property type="entry name" value="DNA_mismatch_repair_MutS/MSH"/>
</dbReference>
<dbReference type="EMBL" id="ML210146">
    <property type="protein sequence ID" value="TFK30637.1"/>
    <property type="molecule type" value="Genomic_DNA"/>
</dbReference>
<dbReference type="Gene3D" id="3.30.420.110">
    <property type="entry name" value="MutS, connector domain"/>
    <property type="match status" value="1"/>
</dbReference>
<dbReference type="STRING" id="230819.A0A5C3LCQ6"/>
<dbReference type="NCBIfam" id="NF003810">
    <property type="entry name" value="PRK05399.1"/>
    <property type="match status" value="1"/>
</dbReference>
<evidence type="ECO:0000259" key="8">
    <source>
        <dbReference type="PROSITE" id="PS00486"/>
    </source>
</evidence>
<evidence type="ECO:0000256" key="3">
    <source>
        <dbReference type="ARBA" id="ARBA00022763"/>
    </source>
</evidence>
<dbReference type="GO" id="GO:0043504">
    <property type="term" value="P:mitochondrial DNA repair"/>
    <property type="evidence" value="ECO:0007669"/>
    <property type="project" value="TreeGrafter"/>
</dbReference>
<sequence>MLQRLSPLPKASYRSCNFILNRAAYLSTSVSQSQEVKTRGRPKKSKITLEELPTEYVLPNGQRAVPLGHWNDASNSHDLPLSTTTARSNAKPKSRTPRKRALSPVSSAGEPTLEQEPPARSQLAREILANLERFPHCLLLTRVGSFYESYFNQAIEISGLLGIKLTSRKWDGARVPMCGFPLVHLDKYLKVLVQKRKRSVAMCEEFLRPSSFGEKEFERRITRIISPGTLIDETFLNSSENNFLLAINRTIPSTTCGLAWIDISTGEFYSKDCHLETLEDELVRICPKEVVLPPSFQNWGESSQLVLDILKENDIHFNLANNFKQVDASLSLSSLSAEAEAISLLTSYLHSTLLEYAPILGSPSHEVDLTQMHIDAHTIKALELRETDYESSARGSILSVIKRTVTTSGTRLLARRLCSPSASASEIQGWQSLVSFFFDRPHLRADLRETLKKAGDIGRIVQTLLLRKGNIDDLVTVKKTIILWSTIAQRLRMERELDPNFSHSLEAWRAMDLFIDRLHDLTSLSARIGEALSLEIQPGDCDEVETAVQAFESEGNPAPISSSDSGPGEAKWGINSSFSPKLFSLDETLKKYVQQKEELQASLQIHYNAPSLTLRSSSQQGMHVHLGRARRDQVKLNEDPAFVKLSESTSTSSYIYQPWSQLGGLIGTSTAALNAASREAFGELVNEVLQSAEVLRTNASIQDELDIALGFSVLATELNFTKPTITKDGTYHVLNGRHPSVEMGLMASGRTFTPNTIEMTPTSSMHVITGPNMAGKSTALRQTALITVLAQIGSFVPADSATIGIVDKLFTRIGAKDDLFRDRSTFMVEMMETADILKGATPNSLVIMDEVGRGTTMKDGLAIAFATVHHLLTTNQSRCLFATHFHELSDMLGCSDQWRGTGTFSNVRFFCTDVDELDANRFVYSYRLNPGVNRESHGLKVAQIAGLPSPAVEIARKTLAWLRSDHGYAGDQSIEDIIHKR</sequence>
<reference evidence="9 10" key="1">
    <citation type="journal article" date="2019" name="Nat. Ecol. Evol.">
        <title>Megaphylogeny resolves global patterns of mushroom evolution.</title>
        <authorList>
            <person name="Varga T."/>
            <person name="Krizsan K."/>
            <person name="Foldi C."/>
            <person name="Dima B."/>
            <person name="Sanchez-Garcia M."/>
            <person name="Sanchez-Ramirez S."/>
            <person name="Szollosi G.J."/>
            <person name="Szarkandi J.G."/>
            <person name="Papp V."/>
            <person name="Albert L."/>
            <person name="Andreopoulos W."/>
            <person name="Angelini C."/>
            <person name="Antonin V."/>
            <person name="Barry K.W."/>
            <person name="Bougher N.L."/>
            <person name="Buchanan P."/>
            <person name="Buyck B."/>
            <person name="Bense V."/>
            <person name="Catcheside P."/>
            <person name="Chovatia M."/>
            <person name="Cooper J."/>
            <person name="Damon W."/>
            <person name="Desjardin D."/>
            <person name="Finy P."/>
            <person name="Geml J."/>
            <person name="Haridas S."/>
            <person name="Hughes K."/>
            <person name="Justo A."/>
            <person name="Karasinski D."/>
            <person name="Kautmanova I."/>
            <person name="Kiss B."/>
            <person name="Kocsube S."/>
            <person name="Kotiranta H."/>
            <person name="LaButti K.M."/>
            <person name="Lechner B.E."/>
            <person name="Liimatainen K."/>
            <person name="Lipzen A."/>
            <person name="Lukacs Z."/>
            <person name="Mihaltcheva S."/>
            <person name="Morgado L.N."/>
            <person name="Niskanen T."/>
            <person name="Noordeloos M.E."/>
            <person name="Ohm R.A."/>
            <person name="Ortiz-Santana B."/>
            <person name="Ovrebo C."/>
            <person name="Racz N."/>
            <person name="Riley R."/>
            <person name="Savchenko A."/>
            <person name="Shiryaev A."/>
            <person name="Soop K."/>
            <person name="Spirin V."/>
            <person name="Szebenyi C."/>
            <person name="Tomsovsky M."/>
            <person name="Tulloss R.E."/>
            <person name="Uehling J."/>
            <person name="Grigoriev I.V."/>
            <person name="Vagvolgyi C."/>
            <person name="Papp T."/>
            <person name="Martin F.M."/>
            <person name="Miettinen O."/>
            <person name="Hibbett D.S."/>
            <person name="Nagy L.G."/>
        </authorList>
    </citation>
    <scope>NUCLEOTIDE SEQUENCE [LARGE SCALE GENOMIC DNA]</scope>
    <source>
        <strain evidence="9 10">CBS 121175</strain>
    </source>
</reference>
<dbReference type="SMART" id="SM00534">
    <property type="entry name" value="MUTSac"/>
    <property type="match status" value="1"/>
</dbReference>
<dbReference type="GO" id="GO:0005739">
    <property type="term" value="C:mitochondrion"/>
    <property type="evidence" value="ECO:0007669"/>
    <property type="project" value="TreeGrafter"/>
</dbReference>
<dbReference type="Pfam" id="PF05188">
    <property type="entry name" value="MutS_II"/>
    <property type="match status" value="1"/>
</dbReference>
<dbReference type="InterPro" id="IPR027417">
    <property type="entry name" value="P-loop_NTPase"/>
</dbReference>
<dbReference type="GO" id="GO:0030983">
    <property type="term" value="F:mismatched DNA binding"/>
    <property type="evidence" value="ECO:0007669"/>
    <property type="project" value="InterPro"/>
</dbReference>
<dbReference type="OrthoDB" id="2534523at2759"/>
<keyword evidence="5" id="KW-0238">DNA-binding</keyword>
<dbReference type="GO" id="GO:0005524">
    <property type="term" value="F:ATP binding"/>
    <property type="evidence" value="ECO:0007669"/>
    <property type="project" value="UniProtKB-KW"/>
</dbReference>
<dbReference type="PANTHER" id="PTHR11361:SF34">
    <property type="entry name" value="DNA MISMATCH REPAIR PROTEIN MSH1, MITOCHONDRIAL"/>
    <property type="match status" value="1"/>
</dbReference>
<gene>
    <name evidence="9" type="ORF">FA15DRAFT_690314</name>
</gene>
<proteinExistence type="inferred from homology"/>
<dbReference type="FunFam" id="3.40.50.300:FF:001238">
    <property type="entry name" value="DNA mismatch repair protein"/>
    <property type="match status" value="1"/>
</dbReference>
<dbReference type="Proteomes" id="UP000307440">
    <property type="component" value="Unassembled WGS sequence"/>
</dbReference>
<protein>
    <recommendedName>
        <fullName evidence="8">DNA mismatch repair proteins mutS family domain-containing protein</fullName>
    </recommendedName>
</protein>
<dbReference type="Pfam" id="PF05192">
    <property type="entry name" value="MutS_III"/>
    <property type="match status" value="1"/>
</dbReference>
<feature type="compositionally biased region" description="Basic residues" evidence="7">
    <location>
        <begin position="90"/>
        <end position="101"/>
    </location>
</feature>
<dbReference type="PANTHER" id="PTHR11361">
    <property type="entry name" value="DNA MISMATCH REPAIR PROTEIN MUTS FAMILY MEMBER"/>
    <property type="match status" value="1"/>
</dbReference>
<dbReference type="SUPFAM" id="SSF48334">
    <property type="entry name" value="DNA repair protein MutS, domain III"/>
    <property type="match status" value="1"/>
</dbReference>
<dbReference type="Pfam" id="PF01624">
    <property type="entry name" value="MutS_I"/>
    <property type="match status" value="1"/>
</dbReference>
<evidence type="ECO:0000256" key="2">
    <source>
        <dbReference type="ARBA" id="ARBA00022741"/>
    </source>
</evidence>
<dbReference type="Gene3D" id="1.10.1420.10">
    <property type="match status" value="2"/>
</dbReference>
<evidence type="ECO:0000256" key="7">
    <source>
        <dbReference type="SAM" id="MobiDB-lite"/>
    </source>
</evidence>
<dbReference type="Gene3D" id="3.40.1170.10">
    <property type="entry name" value="DNA repair protein MutS, domain I"/>
    <property type="match status" value="1"/>
</dbReference>
<feature type="region of interest" description="Disordered" evidence="7">
    <location>
        <begin position="67"/>
        <end position="119"/>
    </location>
</feature>
<dbReference type="SUPFAM" id="SSF53150">
    <property type="entry name" value="DNA repair protein MutS, domain II"/>
    <property type="match status" value="1"/>
</dbReference>
<dbReference type="SMART" id="SM00533">
    <property type="entry name" value="MUTSd"/>
    <property type="match status" value="1"/>
</dbReference>
<dbReference type="PROSITE" id="PS00486">
    <property type="entry name" value="DNA_MISMATCH_REPAIR_2"/>
    <property type="match status" value="1"/>
</dbReference>
<dbReference type="InterPro" id="IPR036187">
    <property type="entry name" value="DNA_mismatch_repair_MutS_sf"/>
</dbReference>
<keyword evidence="3" id="KW-0227">DNA damage</keyword>
<keyword evidence="4" id="KW-0067">ATP-binding</keyword>
<dbReference type="SUPFAM" id="SSF55271">
    <property type="entry name" value="DNA repair protein MutS, domain I"/>
    <property type="match status" value="1"/>
</dbReference>
<name>A0A5C3LCQ6_COPMA</name>
<dbReference type="InterPro" id="IPR007695">
    <property type="entry name" value="DNA_mismatch_repair_MutS-lik_N"/>
</dbReference>
<keyword evidence="10" id="KW-1185">Reference proteome</keyword>